<sequence length="336" mass="36801">MAHSVLYADLRFAKGPRGHDMASGVLGAAPGMDEADSPYENVAPGPAPVRPAGERTRHSPGRCSRRRCVPAGLLAASLLLLVALVALGTCYWQATRELRDTSLEQAAERGRFSQEARAWEQSLEQARRELAQARTELQRAWREGNSSLLELGRQEAELERVSGALAGAERELQDVQGRLEAGERAASSLRACLDADCCPPGWLLYHGKCLFVSSEKKSWRLSQDDCEGRASRLLLHDERQAWHQVPKALRNQLCLAPGGVLPMPASTGRDGFNGDSVPAPLTHAFPPRHPYPAKCSLSAAKGIERSSCRRYHQWICEQPPRLSSVSKALASLLDEE</sequence>
<dbReference type="Ensembl" id="ENSAPLT00020012311.1">
    <property type="protein sequence ID" value="ENSAPLP00020011435.1"/>
    <property type="gene ID" value="ENSAPLG00020008380.1"/>
</dbReference>
<accession>A0A8B9SU88</accession>
<evidence type="ECO:0000313" key="4">
    <source>
        <dbReference type="Ensembl" id="ENSAPLP00020011435.1"/>
    </source>
</evidence>
<reference evidence="4" key="1">
    <citation type="submission" date="2019-08" db="EMBL/GenBank/DDBJ databases">
        <title>Three high-quality genomes provides insights into domestication of ducks.</title>
        <authorList>
            <person name="Hou Z.C."/>
            <person name="Zhu F."/>
            <person name="Yin Z.T."/>
            <person name="Zhang F."/>
        </authorList>
    </citation>
    <scope>NUCLEOTIDE SEQUENCE [LARGE SCALE GENOMIC DNA]</scope>
</reference>
<keyword evidence="3" id="KW-0472">Membrane</keyword>
<evidence type="ECO:0000313" key="5">
    <source>
        <dbReference type="Proteomes" id="UP000694400"/>
    </source>
</evidence>
<feature type="region of interest" description="Disordered" evidence="2">
    <location>
        <begin position="24"/>
        <end position="63"/>
    </location>
</feature>
<dbReference type="SUPFAM" id="SSF56436">
    <property type="entry name" value="C-type lectin-like"/>
    <property type="match status" value="1"/>
</dbReference>
<feature type="coiled-coil region" evidence="1">
    <location>
        <begin position="109"/>
        <end position="185"/>
    </location>
</feature>
<keyword evidence="3" id="KW-1133">Transmembrane helix</keyword>
<feature type="transmembrane region" description="Helical" evidence="3">
    <location>
        <begin position="71"/>
        <end position="94"/>
    </location>
</feature>
<evidence type="ECO:0000256" key="3">
    <source>
        <dbReference type="SAM" id="Phobius"/>
    </source>
</evidence>
<organism evidence="4 5">
    <name type="scientific">Anas platyrhynchos</name>
    <name type="common">Mallard</name>
    <name type="synonym">Anas boschas</name>
    <dbReference type="NCBI Taxonomy" id="8839"/>
    <lineage>
        <taxon>Eukaryota</taxon>
        <taxon>Metazoa</taxon>
        <taxon>Chordata</taxon>
        <taxon>Craniata</taxon>
        <taxon>Vertebrata</taxon>
        <taxon>Euteleostomi</taxon>
        <taxon>Archelosauria</taxon>
        <taxon>Archosauria</taxon>
        <taxon>Dinosauria</taxon>
        <taxon>Saurischia</taxon>
        <taxon>Theropoda</taxon>
        <taxon>Coelurosauria</taxon>
        <taxon>Aves</taxon>
        <taxon>Neognathae</taxon>
        <taxon>Galloanserae</taxon>
        <taxon>Anseriformes</taxon>
        <taxon>Anatidae</taxon>
        <taxon>Anatinae</taxon>
        <taxon>Anas</taxon>
    </lineage>
</organism>
<dbReference type="GO" id="GO:0004888">
    <property type="term" value="F:transmembrane signaling receptor activity"/>
    <property type="evidence" value="ECO:0007669"/>
    <property type="project" value="InterPro"/>
</dbReference>
<dbReference type="InterPro" id="IPR039689">
    <property type="entry name" value="CD72"/>
</dbReference>
<evidence type="ECO:0000256" key="2">
    <source>
        <dbReference type="SAM" id="MobiDB-lite"/>
    </source>
</evidence>
<dbReference type="Gene3D" id="3.10.100.10">
    <property type="entry name" value="Mannose-Binding Protein A, subunit A"/>
    <property type="match status" value="1"/>
</dbReference>
<dbReference type="InterPro" id="IPR016187">
    <property type="entry name" value="CTDL_fold"/>
</dbReference>
<reference evidence="4" key="2">
    <citation type="submission" date="2025-08" db="UniProtKB">
        <authorList>
            <consortium name="Ensembl"/>
        </authorList>
    </citation>
    <scope>IDENTIFICATION</scope>
</reference>
<evidence type="ECO:0008006" key="6">
    <source>
        <dbReference type="Google" id="ProtNLM"/>
    </source>
</evidence>
<keyword evidence="1" id="KW-0175">Coiled coil</keyword>
<dbReference type="InterPro" id="IPR016186">
    <property type="entry name" value="C-type_lectin-like/link_sf"/>
</dbReference>
<reference evidence="4" key="3">
    <citation type="submission" date="2025-09" db="UniProtKB">
        <authorList>
            <consortium name="Ensembl"/>
        </authorList>
    </citation>
    <scope>IDENTIFICATION</scope>
</reference>
<dbReference type="GO" id="GO:0005886">
    <property type="term" value="C:plasma membrane"/>
    <property type="evidence" value="ECO:0007669"/>
    <property type="project" value="InterPro"/>
</dbReference>
<protein>
    <recommendedName>
        <fullName evidence="6">B-cell differentiation antigen CD72</fullName>
    </recommendedName>
</protein>
<dbReference type="AlphaFoldDB" id="A0A8B9SU88"/>
<keyword evidence="3" id="KW-0812">Transmembrane</keyword>
<proteinExistence type="predicted"/>
<name>A0A8B9SU88_ANAPL</name>
<dbReference type="Proteomes" id="UP000694400">
    <property type="component" value="Chromosome Z"/>
</dbReference>
<dbReference type="PANTHER" id="PTHR15028">
    <property type="entry name" value="CD72-RELATED"/>
    <property type="match status" value="1"/>
</dbReference>
<evidence type="ECO:0000256" key="1">
    <source>
        <dbReference type="SAM" id="Coils"/>
    </source>
</evidence>
<dbReference type="PANTHER" id="PTHR15028:SF6">
    <property type="entry name" value="B-CELL DIFFERENTIATION ANTIGEN CD72"/>
    <property type="match status" value="1"/>
</dbReference>